<keyword evidence="3 7" id="KW-0812">Transmembrane</keyword>
<evidence type="ECO:0000313" key="11">
    <source>
        <dbReference type="Proteomes" id="UP001596189"/>
    </source>
</evidence>
<dbReference type="InterPro" id="IPR003838">
    <property type="entry name" value="ABC3_permease_C"/>
</dbReference>
<dbReference type="RefSeq" id="WP_345715620.1">
    <property type="nucleotide sequence ID" value="NZ_BAABFP010000002.1"/>
</dbReference>
<proteinExistence type="inferred from homology"/>
<evidence type="ECO:0000313" key="10">
    <source>
        <dbReference type="EMBL" id="MFC6007702.1"/>
    </source>
</evidence>
<evidence type="ECO:0000256" key="5">
    <source>
        <dbReference type="ARBA" id="ARBA00023136"/>
    </source>
</evidence>
<reference evidence="11" key="1">
    <citation type="journal article" date="2019" name="Int. J. Syst. Evol. Microbiol.">
        <title>The Global Catalogue of Microorganisms (GCM) 10K type strain sequencing project: providing services to taxonomists for standard genome sequencing and annotation.</title>
        <authorList>
            <consortium name="The Broad Institute Genomics Platform"/>
            <consortium name="The Broad Institute Genome Sequencing Center for Infectious Disease"/>
            <person name="Wu L."/>
            <person name="Ma J."/>
        </authorList>
    </citation>
    <scope>NUCLEOTIDE SEQUENCE [LARGE SCALE GENOMIC DNA]</scope>
    <source>
        <strain evidence="11">KACC 14249</strain>
    </source>
</reference>
<evidence type="ECO:0000256" key="6">
    <source>
        <dbReference type="ARBA" id="ARBA00038076"/>
    </source>
</evidence>
<dbReference type="InterPro" id="IPR050250">
    <property type="entry name" value="Macrolide_Exporter_MacB"/>
</dbReference>
<feature type="transmembrane region" description="Helical" evidence="7">
    <location>
        <begin position="285"/>
        <end position="310"/>
    </location>
</feature>
<dbReference type="InterPro" id="IPR025857">
    <property type="entry name" value="MacB_PCD"/>
</dbReference>
<evidence type="ECO:0000256" key="1">
    <source>
        <dbReference type="ARBA" id="ARBA00004651"/>
    </source>
</evidence>
<evidence type="ECO:0000256" key="2">
    <source>
        <dbReference type="ARBA" id="ARBA00022475"/>
    </source>
</evidence>
<gene>
    <name evidence="10" type="ORF">ACFQDO_11235</name>
</gene>
<feature type="domain" description="MacB-like periplasmic core" evidence="9">
    <location>
        <begin position="21"/>
        <end position="250"/>
    </location>
</feature>
<comment type="similarity">
    <text evidence="6">Belongs to the ABC-4 integral membrane protein family.</text>
</comment>
<dbReference type="PANTHER" id="PTHR30572:SF4">
    <property type="entry name" value="ABC TRANSPORTER PERMEASE YTRF"/>
    <property type="match status" value="1"/>
</dbReference>
<evidence type="ECO:0000256" key="4">
    <source>
        <dbReference type="ARBA" id="ARBA00022989"/>
    </source>
</evidence>
<keyword evidence="5 7" id="KW-0472">Membrane</keyword>
<dbReference type="Pfam" id="PF02687">
    <property type="entry name" value="FtsX"/>
    <property type="match status" value="1"/>
</dbReference>
<comment type="caution">
    <text evidence="10">The sequence shown here is derived from an EMBL/GenBank/DDBJ whole genome shotgun (WGS) entry which is preliminary data.</text>
</comment>
<dbReference type="Proteomes" id="UP001596189">
    <property type="component" value="Unassembled WGS sequence"/>
</dbReference>
<sequence length="409" mass="41526">MSPLEVVRSALRGLTANPLRSTLTTLGILIGVGAVIVLVAVGNGSSKAIEASIEQLGTNTLTVSSQGGRGFSARGGGQQQQLTSGGITLSVARQLTNTDLAPDVKSVTPEATTSATVTAGDTSVTVNSIVGTSVSYFEATNSPVDKGTYFTQADVDASRQVAVIGPTTADNLFSGQNPVGQQITVGNLRLTVVGVLAEKGSSGFQDAGDTIIAPITTVQRSLTGYGALSSVVVQATGASTVDVAESEVTSILDNALGVTSSNDRTYRVLNQSQLLSTRTEASKTFTVLLAAVAGISLLVGGIGITNIMLVTVTERTREIGIRKALGARTGAVLGQFLTEATALSLLGGVLGVAAALVTVNFTISGIEPVLVPSSIALALAVCVVIGVFFGGYPAGRAARLRPIDALRHE</sequence>
<dbReference type="Pfam" id="PF12704">
    <property type="entry name" value="MacB_PCD"/>
    <property type="match status" value="1"/>
</dbReference>
<dbReference type="PANTHER" id="PTHR30572">
    <property type="entry name" value="MEMBRANE COMPONENT OF TRANSPORTER-RELATED"/>
    <property type="match status" value="1"/>
</dbReference>
<organism evidence="10 11">
    <name type="scientific">Angustibacter luteus</name>
    <dbReference type="NCBI Taxonomy" id="658456"/>
    <lineage>
        <taxon>Bacteria</taxon>
        <taxon>Bacillati</taxon>
        <taxon>Actinomycetota</taxon>
        <taxon>Actinomycetes</taxon>
        <taxon>Kineosporiales</taxon>
        <taxon>Kineosporiaceae</taxon>
    </lineage>
</organism>
<keyword evidence="2" id="KW-1003">Cell membrane</keyword>
<accession>A0ABW1JFL9</accession>
<comment type="subcellular location">
    <subcellularLocation>
        <location evidence="1">Cell membrane</location>
        <topology evidence="1">Multi-pass membrane protein</topology>
    </subcellularLocation>
</comment>
<name>A0ABW1JFL9_9ACTN</name>
<feature type="domain" description="ABC3 transporter permease C-terminal" evidence="8">
    <location>
        <begin position="291"/>
        <end position="400"/>
    </location>
</feature>
<evidence type="ECO:0000259" key="8">
    <source>
        <dbReference type="Pfam" id="PF02687"/>
    </source>
</evidence>
<evidence type="ECO:0000256" key="3">
    <source>
        <dbReference type="ARBA" id="ARBA00022692"/>
    </source>
</evidence>
<protein>
    <submittedName>
        <fullName evidence="10">ABC transporter permease</fullName>
    </submittedName>
</protein>
<feature type="transmembrane region" description="Helical" evidence="7">
    <location>
        <begin position="369"/>
        <end position="392"/>
    </location>
</feature>
<evidence type="ECO:0000256" key="7">
    <source>
        <dbReference type="SAM" id="Phobius"/>
    </source>
</evidence>
<feature type="transmembrane region" description="Helical" evidence="7">
    <location>
        <begin position="331"/>
        <end position="357"/>
    </location>
</feature>
<dbReference type="EMBL" id="JBHSRD010000004">
    <property type="protein sequence ID" value="MFC6007702.1"/>
    <property type="molecule type" value="Genomic_DNA"/>
</dbReference>
<feature type="transmembrane region" description="Helical" evidence="7">
    <location>
        <begin position="21"/>
        <end position="42"/>
    </location>
</feature>
<keyword evidence="11" id="KW-1185">Reference proteome</keyword>
<evidence type="ECO:0000259" key="9">
    <source>
        <dbReference type="Pfam" id="PF12704"/>
    </source>
</evidence>
<keyword evidence="4 7" id="KW-1133">Transmembrane helix</keyword>